<evidence type="ECO:0000313" key="1">
    <source>
        <dbReference type="EMBL" id="NAS22468.1"/>
    </source>
</evidence>
<accession>A0A7C9J8F3</accession>
<organism evidence="1 2">
    <name type="scientific">Herbidospora solisilvae</name>
    <dbReference type="NCBI Taxonomy" id="2696284"/>
    <lineage>
        <taxon>Bacteria</taxon>
        <taxon>Bacillati</taxon>
        <taxon>Actinomycetota</taxon>
        <taxon>Actinomycetes</taxon>
        <taxon>Streptosporangiales</taxon>
        <taxon>Streptosporangiaceae</taxon>
        <taxon>Herbidospora</taxon>
    </lineage>
</organism>
<proteinExistence type="predicted"/>
<dbReference type="Proteomes" id="UP000479526">
    <property type="component" value="Unassembled WGS sequence"/>
</dbReference>
<gene>
    <name evidence="1" type="ORF">GT755_12325</name>
</gene>
<keyword evidence="2" id="KW-1185">Reference proteome</keyword>
<reference evidence="1 2" key="1">
    <citation type="submission" date="2020-01" db="EMBL/GenBank/DDBJ databases">
        <title>Herbidospora sp. NEAU-GS84 nov., a novel actinomycete isolated from soil.</title>
        <authorList>
            <person name="Han L."/>
        </authorList>
    </citation>
    <scope>NUCLEOTIDE SEQUENCE [LARGE SCALE GENOMIC DNA]</scope>
    <source>
        <strain evidence="1 2">NEAU-GS84</strain>
    </source>
</reference>
<sequence>MNTGQLLDLLVAHYGQPDGRPQAGEVLLTEVQAPGSTRRADLVRVGLWPSRGYAIDVHELKTSKADWRRELDDPAKADAWWRYSSRFWIVAPPLVVDPAEVPDGWGLMEAPRSGRRFKVVIKPEARKPELSLELVIRLVARNNAIRDADMQRLRDEQRNEIYRQVEAAKAKWSRASIDYPTQRRLDLLARVEEALGVTLTEWSSDRSLDRLTAKELGEALRDYTRDHAVLSRARKEAAEATGRLRLAADYIRNLLGPAA</sequence>
<dbReference type="AlphaFoldDB" id="A0A7C9J8F3"/>
<protein>
    <recommendedName>
        <fullName evidence="3">MmcB family DNA repair protein</fullName>
    </recommendedName>
</protein>
<dbReference type="EMBL" id="WXEW01000003">
    <property type="protein sequence ID" value="NAS22468.1"/>
    <property type="molecule type" value="Genomic_DNA"/>
</dbReference>
<dbReference type="RefSeq" id="WP_161479835.1">
    <property type="nucleotide sequence ID" value="NZ_WXEW01000003.1"/>
</dbReference>
<evidence type="ECO:0008006" key="3">
    <source>
        <dbReference type="Google" id="ProtNLM"/>
    </source>
</evidence>
<evidence type="ECO:0000313" key="2">
    <source>
        <dbReference type="Proteomes" id="UP000479526"/>
    </source>
</evidence>
<comment type="caution">
    <text evidence="1">The sequence shown here is derived from an EMBL/GenBank/DDBJ whole genome shotgun (WGS) entry which is preliminary data.</text>
</comment>
<name>A0A7C9J8F3_9ACTN</name>